<proteinExistence type="predicted"/>
<accession>A0A0A9S9C5</accession>
<dbReference type="EMBL" id="GBRH01280191">
    <property type="protein sequence ID" value="JAD17704.1"/>
    <property type="molecule type" value="Transcribed_RNA"/>
</dbReference>
<protein>
    <submittedName>
        <fullName evidence="1">Uncharacterized protein</fullName>
    </submittedName>
</protein>
<evidence type="ECO:0000313" key="1">
    <source>
        <dbReference type="EMBL" id="JAD17704.1"/>
    </source>
</evidence>
<organism evidence="1">
    <name type="scientific">Arundo donax</name>
    <name type="common">Giant reed</name>
    <name type="synonym">Donax arundinaceus</name>
    <dbReference type="NCBI Taxonomy" id="35708"/>
    <lineage>
        <taxon>Eukaryota</taxon>
        <taxon>Viridiplantae</taxon>
        <taxon>Streptophyta</taxon>
        <taxon>Embryophyta</taxon>
        <taxon>Tracheophyta</taxon>
        <taxon>Spermatophyta</taxon>
        <taxon>Magnoliopsida</taxon>
        <taxon>Liliopsida</taxon>
        <taxon>Poales</taxon>
        <taxon>Poaceae</taxon>
        <taxon>PACMAD clade</taxon>
        <taxon>Arundinoideae</taxon>
        <taxon>Arundineae</taxon>
        <taxon>Arundo</taxon>
    </lineage>
</organism>
<reference evidence="1" key="1">
    <citation type="submission" date="2014-09" db="EMBL/GenBank/DDBJ databases">
        <authorList>
            <person name="Magalhaes I.L.F."/>
            <person name="Oliveira U."/>
            <person name="Santos F.R."/>
            <person name="Vidigal T.H.D.A."/>
            <person name="Brescovit A.D."/>
            <person name="Santos A.J."/>
        </authorList>
    </citation>
    <scope>NUCLEOTIDE SEQUENCE</scope>
    <source>
        <tissue evidence="1">Shoot tissue taken approximately 20 cm above the soil surface</tissue>
    </source>
</reference>
<sequence>MWSGRRSGEGVKVASTIAAKYHASGRDILDRKTKSVKFDRVVVVPSKLTDR</sequence>
<reference evidence="1" key="2">
    <citation type="journal article" date="2015" name="Data Brief">
        <title>Shoot transcriptome of the giant reed, Arundo donax.</title>
        <authorList>
            <person name="Barrero R.A."/>
            <person name="Guerrero F.D."/>
            <person name="Moolhuijzen P."/>
            <person name="Goolsby J.A."/>
            <person name="Tidwell J."/>
            <person name="Bellgard S.E."/>
            <person name="Bellgard M.I."/>
        </authorList>
    </citation>
    <scope>NUCLEOTIDE SEQUENCE</scope>
    <source>
        <tissue evidence="1">Shoot tissue taken approximately 20 cm above the soil surface</tissue>
    </source>
</reference>
<name>A0A0A9S9C5_ARUDO</name>
<dbReference type="AlphaFoldDB" id="A0A0A9S9C5"/>